<keyword evidence="3" id="KW-1185">Reference proteome</keyword>
<feature type="domain" description="DUF4435" evidence="1">
    <location>
        <begin position="31"/>
        <end position="262"/>
    </location>
</feature>
<accession>A0A4R2LHZ3</accession>
<sequence length="306" mass="36191">MDIQKVKDARNKGVVAFSRYCQEKKKYQDYLFCFFEGEDVKYYSPRIEKYSGYEYNKIIHYNCGGKKGVLKALNLVEKNRDEIFVAKAFFIDSDYDTTKYNNDLLYQTPCYSIENFYTSKEAFSKMLNREFGINTTEKDFLKCCSDYSKRQQEFHDKTIYINSWLACQRLQEETVESLRIVLSGFKISKLFLELSIDSIICKEEINREKLKELFPDSINIEESDIEEKMNYFKSGNMGQWFRGKFEVEFLKKIIDSLKMKNKTGGYFSQKYTSVHIDPNVNILSTMQDYADTPQSLIDFLKQYQVA</sequence>
<dbReference type="InterPro" id="IPR029492">
    <property type="entry name" value="DUF4435"/>
</dbReference>
<reference evidence="2 3" key="1">
    <citation type="submission" date="2019-03" db="EMBL/GenBank/DDBJ databases">
        <title>Genomic Encyclopedia of Type Strains, Phase IV (KMG-IV): sequencing the most valuable type-strain genomes for metagenomic binning, comparative biology and taxonomic classification.</title>
        <authorList>
            <person name="Goeker M."/>
        </authorList>
    </citation>
    <scope>NUCLEOTIDE SEQUENCE [LARGE SCALE GENOMIC DNA]</scope>
    <source>
        <strain evidence="2 3">DSM 28559</strain>
    </source>
</reference>
<organism evidence="2 3">
    <name type="scientific">Frisingicoccus caecimuris</name>
    <dbReference type="NCBI Taxonomy" id="1796636"/>
    <lineage>
        <taxon>Bacteria</taxon>
        <taxon>Bacillati</taxon>
        <taxon>Bacillota</taxon>
        <taxon>Clostridia</taxon>
        <taxon>Lachnospirales</taxon>
        <taxon>Lachnospiraceae</taxon>
        <taxon>Frisingicoccus</taxon>
    </lineage>
</organism>
<dbReference type="EMBL" id="SLXA01000002">
    <property type="protein sequence ID" value="TCO85883.1"/>
    <property type="molecule type" value="Genomic_DNA"/>
</dbReference>
<proteinExistence type="predicted"/>
<protein>
    <submittedName>
        <fullName evidence="2">Uncharacterized protein DUF4435</fullName>
    </submittedName>
</protein>
<gene>
    <name evidence="2" type="ORF">EV212_102200</name>
</gene>
<dbReference type="Proteomes" id="UP000295711">
    <property type="component" value="Unassembled WGS sequence"/>
</dbReference>
<dbReference type="AlphaFoldDB" id="A0A4R2LHZ3"/>
<dbReference type="OrthoDB" id="2083140at2"/>
<evidence type="ECO:0000259" key="1">
    <source>
        <dbReference type="Pfam" id="PF14491"/>
    </source>
</evidence>
<dbReference type="RefSeq" id="WP_132088822.1">
    <property type="nucleotide sequence ID" value="NZ_JANKAQ010000001.1"/>
</dbReference>
<evidence type="ECO:0000313" key="2">
    <source>
        <dbReference type="EMBL" id="TCO85883.1"/>
    </source>
</evidence>
<name>A0A4R2LHZ3_9FIRM</name>
<evidence type="ECO:0000313" key="3">
    <source>
        <dbReference type="Proteomes" id="UP000295711"/>
    </source>
</evidence>
<dbReference type="Pfam" id="PF14491">
    <property type="entry name" value="DUF4435"/>
    <property type="match status" value="1"/>
</dbReference>
<comment type="caution">
    <text evidence="2">The sequence shown here is derived from an EMBL/GenBank/DDBJ whole genome shotgun (WGS) entry which is preliminary data.</text>
</comment>